<dbReference type="EMBL" id="LAZP02000040">
    <property type="protein sequence ID" value="PFH62141.1"/>
    <property type="molecule type" value="Genomic_DNA"/>
</dbReference>
<sequence length="398" mass="43180">MLTNRVFGLASLALAAAGVAFGADPIFYGYLNAGAIDLNADYSKYNHIAVIFAIIKEDGTFAYNDDAKIPELANKAHESGGKVLAALGGYAGSNNFSSIVRDENLRNQFAQHISDYIKEKNLDGVDLDWVYVGVDLTGCAVTDPANDSKNYLTFLQGLRKKLDDDFGPRNKLITLGVRVLPFEGPDGPVDDVSEFAKVVDFANLFQFDLNGPWGNTTGPLAPLNFQEGKGEQVSYTSAIDAWINAKWPANQLTASIPMYGLAFQAAEDMLADPGNQYQATTQDIPVGDSDDGPETGPCGGKESASGQWKWKNLIGQGVMSNPTTPNEPWSRQVDEQTKTPWLFNKDNKIFISMDDPDSIKAKVDFAKEKGLAGMNAYTIDMDTGGQELTNAIVNDWNS</sequence>
<protein>
    <recommendedName>
        <fullName evidence="2">chitinase</fullName>
        <ecNumber evidence="2">3.2.1.14</ecNumber>
    </recommendedName>
</protein>
<dbReference type="STRING" id="268505.A0A2A9PM66"/>
<dbReference type="InterPro" id="IPR050314">
    <property type="entry name" value="Glycosyl_Hydrlase_18"/>
</dbReference>
<evidence type="ECO:0000313" key="6">
    <source>
        <dbReference type="EMBL" id="PFH62141.1"/>
    </source>
</evidence>
<evidence type="ECO:0000256" key="3">
    <source>
        <dbReference type="SAM" id="MobiDB-lite"/>
    </source>
</evidence>
<feature type="region of interest" description="Disordered" evidence="3">
    <location>
        <begin position="277"/>
        <end position="306"/>
    </location>
</feature>
<organism evidence="6 7">
    <name type="scientific">Ophiocordyceps unilateralis</name>
    <name type="common">Zombie-ant fungus</name>
    <name type="synonym">Torrubia unilateralis</name>
    <dbReference type="NCBI Taxonomy" id="268505"/>
    <lineage>
        <taxon>Eukaryota</taxon>
        <taxon>Fungi</taxon>
        <taxon>Dikarya</taxon>
        <taxon>Ascomycota</taxon>
        <taxon>Pezizomycotina</taxon>
        <taxon>Sordariomycetes</taxon>
        <taxon>Hypocreomycetidae</taxon>
        <taxon>Hypocreales</taxon>
        <taxon>Ophiocordycipitaceae</taxon>
        <taxon>Ophiocordyceps</taxon>
    </lineage>
</organism>
<dbReference type="PANTHER" id="PTHR11177">
    <property type="entry name" value="CHITINASE"/>
    <property type="match status" value="1"/>
</dbReference>
<comment type="similarity">
    <text evidence="1">Belongs to the glycosyl hydrolase 18 family. Chitinase class V subfamily.</text>
</comment>
<evidence type="ECO:0000256" key="2">
    <source>
        <dbReference type="ARBA" id="ARBA00012729"/>
    </source>
</evidence>
<evidence type="ECO:0000256" key="1">
    <source>
        <dbReference type="ARBA" id="ARBA00008682"/>
    </source>
</evidence>
<dbReference type="Gene3D" id="3.10.50.10">
    <property type="match status" value="1"/>
</dbReference>
<dbReference type="GO" id="GO:0008843">
    <property type="term" value="F:endochitinase activity"/>
    <property type="evidence" value="ECO:0007669"/>
    <property type="project" value="UniProtKB-EC"/>
</dbReference>
<dbReference type="GO" id="GO:0006032">
    <property type="term" value="P:chitin catabolic process"/>
    <property type="evidence" value="ECO:0007669"/>
    <property type="project" value="TreeGrafter"/>
</dbReference>
<dbReference type="AlphaFoldDB" id="A0A2A9PM66"/>
<keyword evidence="7" id="KW-1185">Reference proteome</keyword>
<evidence type="ECO:0000313" key="7">
    <source>
        <dbReference type="Proteomes" id="UP000037136"/>
    </source>
</evidence>
<comment type="caution">
    <text evidence="6">The sequence shown here is derived from an EMBL/GenBank/DDBJ whole genome shotgun (WGS) entry which is preliminary data.</text>
</comment>
<feature type="chain" id="PRO_5012382939" description="chitinase" evidence="4">
    <location>
        <begin position="23"/>
        <end position="398"/>
    </location>
</feature>
<dbReference type="InterPro" id="IPR029070">
    <property type="entry name" value="Chitinase_insertion_sf"/>
</dbReference>
<dbReference type="PROSITE" id="PS51910">
    <property type="entry name" value="GH18_2"/>
    <property type="match status" value="1"/>
</dbReference>
<feature type="signal peptide" evidence="4">
    <location>
        <begin position="1"/>
        <end position="22"/>
    </location>
</feature>
<proteinExistence type="inferred from homology"/>
<accession>A0A2A9PM66</accession>
<dbReference type="Proteomes" id="UP000037136">
    <property type="component" value="Unassembled WGS sequence"/>
</dbReference>
<feature type="domain" description="GH18" evidence="5">
    <location>
        <begin position="25"/>
        <end position="398"/>
    </location>
</feature>
<dbReference type="OrthoDB" id="76388at2759"/>
<evidence type="ECO:0000256" key="4">
    <source>
        <dbReference type="SAM" id="SignalP"/>
    </source>
</evidence>
<dbReference type="InterPro" id="IPR011583">
    <property type="entry name" value="Chitinase_II/V-like_cat"/>
</dbReference>
<dbReference type="SMART" id="SM00636">
    <property type="entry name" value="Glyco_18"/>
    <property type="match status" value="1"/>
</dbReference>
<dbReference type="SUPFAM" id="SSF54556">
    <property type="entry name" value="Chitinase insertion domain"/>
    <property type="match status" value="1"/>
</dbReference>
<reference evidence="6 7" key="2">
    <citation type="journal article" date="2017" name="Sci. Rep.">
        <title>Ant-infecting Ophiocordyceps genomes reveal a high diversity of potential behavioral manipulation genes and a possible major role for enterotoxins.</title>
        <authorList>
            <person name="de Bekker C."/>
            <person name="Ohm R.A."/>
            <person name="Evans H.C."/>
            <person name="Brachmann A."/>
            <person name="Hughes D.P."/>
        </authorList>
    </citation>
    <scope>NUCLEOTIDE SEQUENCE [LARGE SCALE GENOMIC DNA]</scope>
    <source>
        <strain evidence="6 7">SC16a</strain>
    </source>
</reference>
<dbReference type="InterPro" id="IPR017853">
    <property type="entry name" value="GH"/>
</dbReference>
<dbReference type="Gene3D" id="3.20.20.80">
    <property type="entry name" value="Glycosidases"/>
    <property type="match status" value="1"/>
</dbReference>
<dbReference type="Pfam" id="PF00704">
    <property type="entry name" value="Glyco_hydro_18"/>
    <property type="match status" value="1"/>
</dbReference>
<dbReference type="PANTHER" id="PTHR11177:SF392">
    <property type="entry name" value="HAP41P"/>
    <property type="match status" value="1"/>
</dbReference>
<dbReference type="GO" id="GO:0005975">
    <property type="term" value="P:carbohydrate metabolic process"/>
    <property type="evidence" value="ECO:0007669"/>
    <property type="project" value="InterPro"/>
</dbReference>
<gene>
    <name evidence="6" type="ORF">XA68_14980</name>
</gene>
<dbReference type="EC" id="3.2.1.14" evidence="2"/>
<name>A0A2A9PM66_OPHUN</name>
<dbReference type="InterPro" id="IPR001223">
    <property type="entry name" value="Glyco_hydro18_cat"/>
</dbReference>
<dbReference type="GO" id="GO:0005576">
    <property type="term" value="C:extracellular region"/>
    <property type="evidence" value="ECO:0007669"/>
    <property type="project" value="TreeGrafter"/>
</dbReference>
<reference evidence="6 7" key="1">
    <citation type="journal article" date="2015" name="BMC Genomics">
        <title>Gene expression during zombie ant biting behavior reflects the complexity underlying fungal parasitic behavioral manipulation.</title>
        <authorList>
            <person name="de Bekker C."/>
            <person name="Ohm R.A."/>
            <person name="Loreto R.G."/>
            <person name="Sebastian A."/>
            <person name="Albert I."/>
            <person name="Merrow M."/>
            <person name="Brachmann A."/>
            <person name="Hughes D.P."/>
        </authorList>
    </citation>
    <scope>NUCLEOTIDE SEQUENCE [LARGE SCALE GENOMIC DNA]</scope>
    <source>
        <strain evidence="6 7">SC16a</strain>
    </source>
</reference>
<dbReference type="GO" id="GO:0008061">
    <property type="term" value="F:chitin binding"/>
    <property type="evidence" value="ECO:0007669"/>
    <property type="project" value="InterPro"/>
</dbReference>
<evidence type="ECO:0000259" key="5">
    <source>
        <dbReference type="PROSITE" id="PS51910"/>
    </source>
</evidence>
<keyword evidence="4" id="KW-0732">Signal</keyword>
<dbReference type="SUPFAM" id="SSF51445">
    <property type="entry name" value="(Trans)glycosidases"/>
    <property type="match status" value="1"/>
</dbReference>